<gene>
    <name evidence="9" type="ORF">G1H10_31755</name>
</gene>
<dbReference type="SUPFAM" id="SSF52317">
    <property type="entry name" value="Class I glutamine amidotransferase-like"/>
    <property type="match status" value="1"/>
</dbReference>
<dbReference type="InterPro" id="IPR027478">
    <property type="entry name" value="LdcA_N"/>
</dbReference>
<evidence type="ECO:0000256" key="1">
    <source>
        <dbReference type="ARBA" id="ARBA00010233"/>
    </source>
</evidence>
<name>A0A6L9SHZ5_9ACTN</name>
<dbReference type="Gene3D" id="3.50.30.60">
    <property type="entry name" value="LD-carboxypeptidase A C-terminal domain-like"/>
    <property type="match status" value="1"/>
</dbReference>
<comment type="similarity">
    <text evidence="1">Belongs to the peptidase S66 family.</text>
</comment>
<evidence type="ECO:0000259" key="7">
    <source>
        <dbReference type="Pfam" id="PF02016"/>
    </source>
</evidence>
<dbReference type="RefSeq" id="WP_163745295.1">
    <property type="nucleotide sequence ID" value="NZ_JAAGOA010000042.1"/>
</dbReference>
<evidence type="ECO:0000313" key="9">
    <source>
        <dbReference type="EMBL" id="NEE04747.1"/>
    </source>
</evidence>
<evidence type="ECO:0000256" key="2">
    <source>
        <dbReference type="ARBA" id="ARBA00022645"/>
    </source>
</evidence>
<feature type="active site" description="Charge relay system" evidence="6">
    <location>
        <position position="216"/>
    </location>
</feature>
<dbReference type="CDD" id="cd07025">
    <property type="entry name" value="Peptidase_S66"/>
    <property type="match status" value="1"/>
</dbReference>
<evidence type="ECO:0000256" key="6">
    <source>
        <dbReference type="PIRSR" id="PIRSR028757-1"/>
    </source>
</evidence>
<feature type="domain" description="LD-carboxypeptidase C-terminal" evidence="8">
    <location>
        <begin position="184"/>
        <end position="293"/>
    </location>
</feature>
<comment type="caution">
    <text evidence="9">The sequence shown here is derived from an EMBL/GenBank/DDBJ whole genome shotgun (WGS) entry which is preliminary data.</text>
</comment>
<dbReference type="PANTHER" id="PTHR30237:SF2">
    <property type="entry name" value="MUREIN TETRAPEPTIDE CARBOXYPEPTIDASE"/>
    <property type="match status" value="1"/>
</dbReference>
<keyword evidence="10" id="KW-1185">Reference proteome</keyword>
<dbReference type="InterPro" id="IPR003507">
    <property type="entry name" value="S66_fam"/>
</dbReference>
<dbReference type="InterPro" id="IPR040921">
    <property type="entry name" value="Peptidase_S66C"/>
</dbReference>
<dbReference type="AlphaFoldDB" id="A0A6L9SHZ5"/>
<keyword evidence="4" id="KW-0378">Hydrolase</keyword>
<feature type="active site" description="Nucleophile" evidence="6">
    <location>
        <position position="116"/>
    </location>
</feature>
<evidence type="ECO:0000256" key="4">
    <source>
        <dbReference type="ARBA" id="ARBA00022801"/>
    </source>
</evidence>
<keyword evidence="5" id="KW-0720">Serine protease</keyword>
<dbReference type="Pfam" id="PF02016">
    <property type="entry name" value="Peptidase_S66"/>
    <property type="match status" value="1"/>
</dbReference>
<dbReference type="GO" id="GO:0008236">
    <property type="term" value="F:serine-type peptidase activity"/>
    <property type="evidence" value="ECO:0007669"/>
    <property type="project" value="UniProtKB-KW"/>
</dbReference>
<feature type="domain" description="LD-carboxypeptidase N-terminal" evidence="7">
    <location>
        <begin position="16"/>
        <end position="136"/>
    </location>
</feature>
<dbReference type="Gene3D" id="3.40.50.10740">
    <property type="entry name" value="Class I glutamine amidotransferase-like"/>
    <property type="match status" value="1"/>
</dbReference>
<organism evidence="9 10">
    <name type="scientific">Phytoactinopolyspora halotolerans</name>
    <dbReference type="NCBI Taxonomy" id="1981512"/>
    <lineage>
        <taxon>Bacteria</taxon>
        <taxon>Bacillati</taxon>
        <taxon>Actinomycetota</taxon>
        <taxon>Actinomycetes</taxon>
        <taxon>Jiangellales</taxon>
        <taxon>Jiangellaceae</taxon>
        <taxon>Phytoactinopolyspora</taxon>
    </lineage>
</organism>
<dbReference type="SUPFAM" id="SSF141986">
    <property type="entry name" value="LD-carboxypeptidase A C-terminal domain-like"/>
    <property type="match status" value="1"/>
</dbReference>
<keyword evidence="3" id="KW-0645">Protease</keyword>
<dbReference type="PANTHER" id="PTHR30237">
    <property type="entry name" value="MURAMOYLTETRAPEPTIDE CARBOXYPEPTIDASE"/>
    <property type="match status" value="1"/>
</dbReference>
<dbReference type="GO" id="GO:0004180">
    <property type="term" value="F:carboxypeptidase activity"/>
    <property type="evidence" value="ECO:0007669"/>
    <property type="project" value="UniProtKB-KW"/>
</dbReference>
<dbReference type="InterPro" id="IPR029062">
    <property type="entry name" value="Class_I_gatase-like"/>
</dbReference>
<dbReference type="InterPro" id="IPR027461">
    <property type="entry name" value="Carboxypeptidase_A_C_sf"/>
</dbReference>
<evidence type="ECO:0000259" key="8">
    <source>
        <dbReference type="Pfam" id="PF17676"/>
    </source>
</evidence>
<keyword evidence="2 9" id="KW-0121">Carboxypeptidase</keyword>
<evidence type="ECO:0000256" key="5">
    <source>
        <dbReference type="ARBA" id="ARBA00022825"/>
    </source>
</evidence>
<sequence>MQALTRPRKLTAGDRVVVVAPSGPVDKDLLDTGCEILRGWGLDVTIAPHVTDQHERVPYLAGTDEARAADLQQAWCDPSVAGVFCARGGYGAQRMMDLLDWSAMAAAEPKVFAGFSDITALHEAFANCVGVSTLHAPMVAVDSFVQDGPTAEHLRRTLFEPETVLTLGAPTARTIANGDTGPVTGVTVGGCVSLLTSELATPTGRPNLDGGILLLEQVGEKAYRLDRDLTHMLRTGWLDGVVGIVLGSWHDCEPMDGVVVDRLGDLGVPIVARFGFGHGPSTQTVPLGVSATLDPGAATLTLDEPALA</sequence>
<dbReference type="EMBL" id="JAAGOA010000042">
    <property type="protein sequence ID" value="NEE04747.1"/>
    <property type="molecule type" value="Genomic_DNA"/>
</dbReference>
<dbReference type="GO" id="GO:0006508">
    <property type="term" value="P:proteolysis"/>
    <property type="evidence" value="ECO:0007669"/>
    <property type="project" value="UniProtKB-KW"/>
</dbReference>
<evidence type="ECO:0000256" key="3">
    <source>
        <dbReference type="ARBA" id="ARBA00022670"/>
    </source>
</evidence>
<dbReference type="Pfam" id="PF17676">
    <property type="entry name" value="Peptidase_S66C"/>
    <property type="match status" value="1"/>
</dbReference>
<evidence type="ECO:0000313" key="10">
    <source>
        <dbReference type="Proteomes" id="UP000475214"/>
    </source>
</evidence>
<dbReference type="InterPro" id="IPR040449">
    <property type="entry name" value="Peptidase_S66_N"/>
</dbReference>
<dbReference type="PIRSF" id="PIRSF028757">
    <property type="entry name" value="LD-carboxypeptidase"/>
    <property type="match status" value="1"/>
</dbReference>
<accession>A0A6L9SHZ5</accession>
<proteinExistence type="inferred from homology"/>
<reference evidence="9 10" key="1">
    <citation type="submission" date="2020-02" db="EMBL/GenBank/DDBJ databases">
        <authorList>
            <person name="Li X.-J."/>
            <person name="Han X.-M."/>
        </authorList>
    </citation>
    <scope>NUCLEOTIDE SEQUENCE [LARGE SCALE GENOMIC DNA]</scope>
    <source>
        <strain evidence="9 10">CCTCC AB 2017055</strain>
    </source>
</reference>
<dbReference type="Proteomes" id="UP000475214">
    <property type="component" value="Unassembled WGS sequence"/>
</dbReference>
<feature type="active site" description="Charge relay system" evidence="6">
    <location>
        <position position="278"/>
    </location>
</feature>
<protein>
    <submittedName>
        <fullName evidence="9">LD-carboxypeptidase</fullName>
    </submittedName>
</protein>